<keyword evidence="1" id="KW-1133">Transmembrane helix</keyword>
<feature type="non-terminal residue" evidence="2">
    <location>
        <position position="332"/>
    </location>
</feature>
<evidence type="ECO:0000313" key="2">
    <source>
        <dbReference type="EMBL" id="KAL3837267.1"/>
    </source>
</evidence>
<keyword evidence="1" id="KW-0472">Membrane</keyword>
<evidence type="ECO:0000313" key="3">
    <source>
        <dbReference type="Proteomes" id="UP001634394"/>
    </source>
</evidence>
<proteinExistence type="predicted"/>
<dbReference type="InterPro" id="IPR050799">
    <property type="entry name" value="ZIP_Transporter"/>
</dbReference>
<dbReference type="PANTHER" id="PTHR12191">
    <property type="entry name" value="SOLUTE CARRIER FAMILY 39"/>
    <property type="match status" value="1"/>
</dbReference>
<sequence>MCLNVSELIKILNINVTDGVKQEDFINMATVLLLHVFSGEFCNGSKDVISKGNFTIEDIRAELVNSIAGGTESIDIDEADLEGLLKKYLEQYSETDHGHTDEHRVKPIKENCVSSDLLMEQLGVRHGHHVVKDDVGNLSALLVYHIVAGSKVAERCRNLPMPSYFIDELFQDAETMSEDYFLTTILGFLRTTVTSGTTGVNDGHNHKRRRREALEWNRCFLGEELLSIFSIPDGKNITKANFASICPALVQEKLMGSCDSSKKVQEEQKTVTDAQRYGYSTVAVVLVCLCSLLGAVFLPFAKRSIFQILMEVFKGLAVGTLVTDPIIHLIPE</sequence>
<comment type="caution">
    <text evidence="2">The sequence shown here is derived from an EMBL/GenBank/DDBJ whole genome shotgun (WGS) entry which is preliminary data.</text>
</comment>
<feature type="transmembrane region" description="Helical" evidence="1">
    <location>
        <begin position="277"/>
        <end position="300"/>
    </location>
</feature>
<dbReference type="Proteomes" id="UP001634394">
    <property type="component" value="Unassembled WGS sequence"/>
</dbReference>
<dbReference type="PANTHER" id="PTHR12191:SF37">
    <property type="entry name" value="ZINC TRANSPORTER FOI"/>
    <property type="match status" value="1"/>
</dbReference>
<name>A0ABD3TKH5_SINWO</name>
<keyword evidence="1" id="KW-0812">Transmembrane</keyword>
<gene>
    <name evidence="2" type="ORF">ACJMK2_022634</name>
</gene>
<dbReference type="AlphaFoldDB" id="A0ABD3TKH5"/>
<dbReference type="EMBL" id="JBJQND010000018">
    <property type="protein sequence ID" value="KAL3837267.1"/>
    <property type="molecule type" value="Genomic_DNA"/>
</dbReference>
<keyword evidence="3" id="KW-1185">Reference proteome</keyword>
<evidence type="ECO:0000256" key="1">
    <source>
        <dbReference type="SAM" id="Phobius"/>
    </source>
</evidence>
<organism evidence="2 3">
    <name type="scientific">Sinanodonta woodiana</name>
    <name type="common">Chinese pond mussel</name>
    <name type="synonym">Anodonta woodiana</name>
    <dbReference type="NCBI Taxonomy" id="1069815"/>
    <lineage>
        <taxon>Eukaryota</taxon>
        <taxon>Metazoa</taxon>
        <taxon>Spiralia</taxon>
        <taxon>Lophotrochozoa</taxon>
        <taxon>Mollusca</taxon>
        <taxon>Bivalvia</taxon>
        <taxon>Autobranchia</taxon>
        <taxon>Heteroconchia</taxon>
        <taxon>Palaeoheterodonta</taxon>
        <taxon>Unionida</taxon>
        <taxon>Unionoidea</taxon>
        <taxon>Unionidae</taxon>
        <taxon>Unioninae</taxon>
        <taxon>Sinanodonta</taxon>
    </lineage>
</organism>
<accession>A0ABD3TKH5</accession>
<reference evidence="2 3" key="1">
    <citation type="submission" date="2024-11" db="EMBL/GenBank/DDBJ databases">
        <title>Chromosome-level genome assembly of the freshwater bivalve Anodonta woodiana.</title>
        <authorList>
            <person name="Chen X."/>
        </authorList>
    </citation>
    <scope>NUCLEOTIDE SEQUENCE [LARGE SCALE GENOMIC DNA]</scope>
    <source>
        <strain evidence="2">MN2024</strain>
        <tissue evidence="2">Gills</tissue>
    </source>
</reference>
<protein>
    <submittedName>
        <fullName evidence="2">Uncharacterized protein</fullName>
    </submittedName>
</protein>